<proteinExistence type="predicted"/>
<sequence>MASQSQSRPQEAPPLPTSASEHDIRAILTGEALRHLEPCPGGEWVFFSQNEDSIVVVYTMPDGTEVMRTIVDMAVTSEAATHICWQYLHSPVPGNIENSTGFNPGASLQNNAPHTSVDYNAHMMQMYQQFGDLSNVWQANNVVQQSLVLPGPTNAQLSTSGQFPSQAHGQAQPLSQFQTPNASLAMPMGPFQNMQPMNVALNGFGNLAAFQNGNASAAGVNLFPAQNGNDEAANPESVWGPFNQQA</sequence>
<feature type="region of interest" description="Disordered" evidence="1">
    <location>
        <begin position="227"/>
        <end position="246"/>
    </location>
</feature>
<dbReference type="AlphaFoldDB" id="A0AAE8SMY3"/>
<accession>A0AAE8SMY3</accession>
<protein>
    <recommendedName>
        <fullName evidence="4">Mating type protein 1-2-9</fullName>
    </recommendedName>
</protein>
<keyword evidence="3" id="KW-1185">Reference proteome</keyword>
<evidence type="ECO:0000256" key="1">
    <source>
        <dbReference type="SAM" id="MobiDB-lite"/>
    </source>
</evidence>
<comment type="caution">
    <text evidence="2">The sequence shown here is derived from an EMBL/GenBank/DDBJ whole genome shotgun (WGS) entry which is preliminary data.</text>
</comment>
<evidence type="ECO:0000313" key="3">
    <source>
        <dbReference type="Proteomes" id="UP001187734"/>
    </source>
</evidence>
<evidence type="ECO:0000313" key="2">
    <source>
        <dbReference type="EMBL" id="SPJ85618.1"/>
    </source>
</evidence>
<name>A0AAE8SMY3_9HYPO</name>
<feature type="region of interest" description="Disordered" evidence="1">
    <location>
        <begin position="1"/>
        <end position="21"/>
    </location>
</feature>
<reference evidence="2" key="1">
    <citation type="submission" date="2018-03" db="EMBL/GenBank/DDBJ databases">
        <authorList>
            <person name="Guldener U."/>
        </authorList>
    </citation>
    <scope>NUCLEOTIDE SEQUENCE</scope>
</reference>
<evidence type="ECO:0008006" key="4">
    <source>
        <dbReference type="Google" id="ProtNLM"/>
    </source>
</evidence>
<organism evidence="2 3">
    <name type="scientific">Fusarium torulosum</name>
    <dbReference type="NCBI Taxonomy" id="33205"/>
    <lineage>
        <taxon>Eukaryota</taxon>
        <taxon>Fungi</taxon>
        <taxon>Dikarya</taxon>
        <taxon>Ascomycota</taxon>
        <taxon>Pezizomycotina</taxon>
        <taxon>Sordariomycetes</taxon>
        <taxon>Hypocreomycetidae</taxon>
        <taxon>Hypocreales</taxon>
        <taxon>Nectriaceae</taxon>
        <taxon>Fusarium</taxon>
    </lineage>
</organism>
<dbReference type="EMBL" id="ONZP01000487">
    <property type="protein sequence ID" value="SPJ85618.1"/>
    <property type="molecule type" value="Genomic_DNA"/>
</dbReference>
<gene>
    <name evidence="2" type="ORF">FTOL_11399</name>
</gene>
<dbReference type="Proteomes" id="UP001187734">
    <property type="component" value="Unassembled WGS sequence"/>
</dbReference>